<evidence type="ECO:0000313" key="2">
    <source>
        <dbReference type="Proteomes" id="UP000479293"/>
    </source>
</evidence>
<reference evidence="1 2" key="1">
    <citation type="submission" date="2019-10" db="EMBL/GenBank/DDBJ databases">
        <title>Draft Genome Sequence of Cytophagaceae sp. SJW1-29.</title>
        <authorList>
            <person name="Choi A."/>
        </authorList>
    </citation>
    <scope>NUCLEOTIDE SEQUENCE [LARGE SCALE GENOMIC DNA]</scope>
    <source>
        <strain evidence="1 2">SJW1-29</strain>
    </source>
</reference>
<organism evidence="1 2">
    <name type="scientific">Salmonirosea aquatica</name>
    <dbReference type="NCBI Taxonomy" id="2654236"/>
    <lineage>
        <taxon>Bacteria</taxon>
        <taxon>Pseudomonadati</taxon>
        <taxon>Bacteroidota</taxon>
        <taxon>Cytophagia</taxon>
        <taxon>Cytophagales</taxon>
        <taxon>Spirosomataceae</taxon>
        <taxon>Salmonirosea</taxon>
    </lineage>
</organism>
<dbReference type="Proteomes" id="UP000479293">
    <property type="component" value="Unassembled WGS sequence"/>
</dbReference>
<protein>
    <submittedName>
        <fullName evidence="1">Uncharacterized protein</fullName>
    </submittedName>
</protein>
<dbReference type="EMBL" id="WHLY01000002">
    <property type="protein sequence ID" value="MPR36076.1"/>
    <property type="molecule type" value="Genomic_DNA"/>
</dbReference>
<name>A0A7C9BF32_9BACT</name>
<evidence type="ECO:0000313" key="1">
    <source>
        <dbReference type="EMBL" id="MPR36076.1"/>
    </source>
</evidence>
<dbReference type="RefSeq" id="WP_152763671.1">
    <property type="nucleotide sequence ID" value="NZ_WHLY01000002.1"/>
</dbReference>
<sequence length="366" mass="40806">MVLPGIAYQFVNWRDGMKITQSHLSAHDQAIRDAIRDTAAVFVNGHNYGLLPAEDGQGAGISVSVMGDTIQLLACRAITPGGLRVEWNAGADPDSVSLSLLDYRSRLGSVGIFYIVLRISLASLVEAGEYDTEELPLRRPHRVLKPMLELLSAHETIADGYTLPIFRVRFEGQLFSPDYDYIPPTTGVFGENLLWYYETCGKQINSIHQSALLTLRKINGMQNASGVAKDISAVMDKLVLTGLQVLDDYRMIAKEQPPVYFVTSLMRYARTMRIALDCLPETSLARLYQYMRNNVGGTTKFNRQVPEVTKSLMDSMIDSVLTAGYDHNDCTLLLDNVKGFLDFLEFVCQSLLALPYVESTSRWDIA</sequence>
<gene>
    <name evidence="1" type="ORF">GBK04_22675</name>
</gene>
<accession>A0A7C9BF32</accession>
<comment type="caution">
    <text evidence="1">The sequence shown here is derived from an EMBL/GenBank/DDBJ whole genome shotgun (WGS) entry which is preliminary data.</text>
</comment>
<dbReference type="AlphaFoldDB" id="A0A7C9BF32"/>
<proteinExistence type="predicted"/>
<keyword evidence="2" id="KW-1185">Reference proteome</keyword>